<keyword evidence="10 14" id="KW-0472">Membrane</keyword>
<keyword evidence="9" id="KW-0443">Lipid metabolism</keyword>
<reference evidence="16 17" key="1">
    <citation type="submission" date="2018-04" db="EMBL/GenBank/DDBJ databases">
        <title>Genomic Encyclopedia of Type Strains, Phase IV (KMG-IV): sequencing the most valuable type-strain genomes for metagenomic binning, comparative biology and taxonomic classification.</title>
        <authorList>
            <person name="Goeker M."/>
        </authorList>
    </citation>
    <scope>NUCLEOTIDE SEQUENCE [LARGE SCALE GENOMIC DNA]</scope>
    <source>
        <strain evidence="16 17">DSM 7138</strain>
    </source>
</reference>
<evidence type="ECO:0000256" key="10">
    <source>
        <dbReference type="ARBA" id="ARBA00023136"/>
    </source>
</evidence>
<dbReference type="InterPro" id="IPR022791">
    <property type="entry name" value="L-PG_synthase/AglD"/>
</dbReference>
<feature type="transmembrane region" description="Helical" evidence="14">
    <location>
        <begin position="248"/>
        <end position="265"/>
    </location>
</feature>
<comment type="subcellular location">
    <subcellularLocation>
        <location evidence="1">Cell membrane</location>
        <topology evidence="1">Multi-pass membrane protein</topology>
    </subcellularLocation>
</comment>
<feature type="transmembrane region" description="Helical" evidence="14">
    <location>
        <begin position="224"/>
        <end position="242"/>
    </location>
</feature>
<feature type="transmembrane region" description="Helical" evidence="14">
    <location>
        <begin position="339"/>
        <end position="361"/>
    </location>
</feature>
<dbReference type="PANTHER" id="PTHR34697">
    <property type="entry name" value="PHOSPHATIDYLGLYCEROL LYSYLTRANSFERASE"/>
    <property type="match status" value="1"/>
</dbReference>
<feature type="transmembrane region" description="Helical" evidence="14">
    <location>
        <begin position="25"/>
        <end position="44"/>
    </location>
</feature>
<organism evidence="16 17">
    <name type="scientific">Mycoplana dimorpha</name>
    <dbReference type="NCBI Taxonomy" id="28320"/>
    <lineage>
        <taxon>Bacteria</taxon>
        <taxon>Pseudomonadati</taxon>
        <taxon>Pseudomonadota</taxon>
        <taxon>Alphaproteobacteria</taxon>
        <taxon>Hyphomicrobiales</taxon>
        <taxon>Rhizobiaceae</taxon>
        <taxon>Mycoplana</taxon>
    </lineage>
</organism>
<evidence type="ECO:0000256" key="12">
    <source>
        <dbReference type="ARBA" id="ARBA00031899"/>
    </source>
</evidence>
<feature type="transmembrane region" description="Helical" evidence="14">
    <location>
        <begin position="96"/>
        <end position="122"/>
    </location>
</feature>
<feature type="domain" description="Phosphatidylglycerol lysyltransferase C-terminal" evidence="15">
    <location>
        <begin position="550"/>
        <end position="837"/>
    </location>
</feature>
<evidence type="ECO:0000256" key="3">
    <source>
        <dbReference type="ARBA" id="ARBA00012014"/>
    </source>
</evidence>
<dbReference type="GO" id="GO:0050071">
    <property type="term" value="F:phosphatidylglycerol lysyltransferase activity"/>
    <property type="evidence" value="ECO:0007669"/>
    <property type="project" value="UniProtKB-EC"/>
</dbReference>
<feature type="transmembrane region" description="Helical" evidence="14">
    <location>
        <begin position="408"/>
        <end position="427"/>
    </location>
</feature>
<dbReference type="GO" id="GO:0006629">
    <property type="term" value="P:lipid metabolic process"/>
    <property type="evidence" value="ECO:0007669"/>
    <property type="project" value="UniProtKB-KW"/>
</dbReference>
<dbReference type="Proteomes" id="UP000241247">
    <property type="component" value="Unassembled WGS sequence"/>
</dbReference>
<feature type="transmembrane region" description="Helical" evidence="14">
    <location>
        <begin position="301"/>
        <end position="318"/>
    </location>
</feature>
<comment type="similarity">
    <text evidence="2">Belongs to the LPG synthase family.</text>
</comment>
<dbReference type="GO" id="GO:0046677">
    <property type="term" value="P:response to antibiotic"/>
    <property type="evidence" value="ECO:0007669"/>
    <property type="project" value="UniProtKB-KW"/>
</dbReference>
<evidence type="ECO:0000256" key="2">
    <source>
        <dbReference type="ARBA" id="ARBA00008627"/>
    </source>
</evidence>
<evidence type="ECO:0000313" key="16">
    <source>
        <dbReference type="EMBL" id="PTM93588.1"/>
    </source>
</evidence>
<dbReference type="Pfam" id="PF03706">
    <property type="entry name" value="LPG_synthase_TM"/>
    <property type="match status" value="1"/>
</dbReference>
<dbReference type="GO" id="GO:0055091">
    <property type="term" value="P:phospholipid homeostasis"/>
    <property type="evidence" value="ECO:0007669"/>
    <property type="project" value="TreeGrafter"/>
</dbReference>
<evidence type="ECO:0000256" key="11">
    <source>
        <dbReference type="ARBA" id="ARBA00023251"/>
    </source>
</evidence>
<dbReference type="OrthoDB" id="145485at2"/>
<sequence length="865" mass="93045">MTTESHSAGTSQDGQVGQFFVRYRLYAAAAGVIAVFGLVSVAIYRLTSEVRYEDVLAALAATPWSAIALAVFFTGLSFVALVFYDLNALEYIGRRLPWPSVAASAFVAYAVGNTVGFGPLSGGAIRFRAYSRLGLAPGDIARVIAFVTLSFGLGLFMVSALSTLAVARQISRTVGMSPAWLQAAALAVVAVMGIVLFLSRNGRTIKLKGLTLHLPDSRTSSRQFLVSAFDIAASASALYVLLPETHVSWPTFLAIYATAVGIGVLSHVPAGLGVFETVIMAGLSNAISVDQLLGSLVLYRLIYYVLPLLIAVVVMLVSEMRQLASQPVAAEVGQIATRLSPALLSAFALLLGTMLIFSSVVPTPDADLDFLAAMLPLPIVEAAHFLSSLLGLGLFVTSRGLALRLDGAWWMALVSAAAALVLSFLKAVAVFEAALLALFIMALIFSGASFTRPASLIRQALGPTWLAAIAVIIVAALVILLFIYRDTEYTHELWWQFEFSQEAPRGLRALLGLSIGASVVAIFSLLRPAAHRPKPPALEEIARAVEIVRRQHVADANLVRMGDKSILFSQSGDAFLMYGIQGRSWIALADPVGAKQDFDELVWQLVEAARAGGGRAAFYQISPLLLSSCADAGLRAFKLGELAVVDLTRFELTGSRFSGLRQSFNRGVRDGLSFSIVATANVPGIIDELQAISDAWLAHHNTREKTFSLGAFERGYVMSQPVAVVSRHDRIIAFATLMLTDTMVEATVDLMRFSPDVPRGTMDFLFVSILNHLKAEGYRTFNLGMAPLSGMARREAAPVWDRLGGLLFEHGERFYNFKGLRTFKSKFHPRWEPRYLAVSNGTGAALALMDVTLLIGGGVRGVIGK</sequence>
<evidence type="ECO:0000256" key="8">
    <source>
        <dbReference type="ARBA" id="ARBA00022989"/>
    </source>
</evidence>
<evidence type="ECO:0000256" key="5">
    <source>
        <dbReference type="ARBA" id="ARBA00022475"/>
    </source>
</evidence>
<dbReference type="PANTHER" id="PTHR34697:SF2">
    <property type="entry name" value="PHOSPHATIDYLGLYCEROL LYSYLTRANSFERASE"/>
    <property type="match status" value="1"/>
</dbReference>
<feature type="transmembrane region" description="Helical" evidence="14">
    <location>
        <begin position="373"/>
        <end position="396"/>
    </location>
</feature>
<comment type="catalytic activity">
    <reaction evidence="13">
        <text>L-lysyl-tRNA(Lys) + a 1,2-diacyl-sn-glycero-3-phospho-(1'-sn-glycerol) = a 1,2-diacyl-sn-glycero-3-phospho-1'-(3'-O-L-lysyl)-sn-glycerol + tRNA(Lys)</text>
        <dbReference type="Rhea" id="RHEA:10668"/>
        <dbReference type="Rhea" id="RHEA-COMP:9696"/>
        <dbReference type="Rhea" id="RHEA-COMP:9697"/>
        <dbReference type="ChEBI" id="CHEBI:64716"/>
        <dbReference type="ChEBI" id="CHEBI:75792"/>
        <dbReference type="ChEBI" id="CHEBI:78442"/>
        <dbReference type="ChEBI" id="CHEBI:78529"/>
        <dbReference type="EC" id="2.3.2.3"/>
    </reaction>
</comment>
<feature type="transmembrane region" description="Helical" evidence="14">
    <location>
        <begin position="433"/>
        <end position="451"/>
    </location>
</feature>
<evidence type="ECO:0000256" key="14">
    <source>
        <dbReference type="SAM" id="Phobius"/>
    </source>
</evidence>
<feature type="transmembrane region" description="Helical" evidence="14">
    <location>
        <begin position="56"/>
        <end position="84"/>
    </location>
</feature>
<dbReference type="InterPro" id="IPR051211">
    <property type="entry name" value="PG_lysyltransferase"/>
</dbReference>
<evidence type="ECO:0000256" key="7">
    <source>
        <dbReference type="ARBA" id="ARBA00022692"/>
    </source>
</evidence>
<dbReference type="GO" id="GO:0005886">
    <property type="term" value="C:plasma membrane"/>
    <property type="evidence" value="ECO:0007669"/>
    <property type="project" value="UniProtKB-SubCell"/>
</dbReference>
<evidence type="ECO:0000256" key="4">
    <source>
        <dbReference type="ARBA" id="ARBA00021546"/>
    </source>
</evidence>
<evidence type="ECO:0000256" key="6">
    <source>
        <dbReference type="ARBA" id="ARBA00022679"/>
    </source>
</evidence>
<keyword evidence="7 14" id="KW-0812">Transmembrane</keyword>
<name>A0A2T5B3N5_MYCDI</name>
<comment type="caution">
    <text evidence="16">The sequence shown here is derived from an EMBL/GenBank/DDBJ whole genome shotgun (WGS) entry which is preliminary data.</text>
</comment>
<evidence type="ECO:0000259" key="15">
    <source>
        <dbReference type="Pfam" id="PF09924"/>
    </source>
</evidence>
<keyword evidence="11" id="KW-0046">Antibiotic resistance</keyword>
<evidence type="ECO:0000313" key="17">
    <source>
        <dbReference type="Proteomes" id="UP000241247"/>
    </source>
</evidence>
<protein>
    <recommendedName>
        <fullName evidence="4">Phosphatidylglycerol lysyltransferase</fullName>
        <ecNumber evidence="3">2.3.2.3</ecNumber>
    </recommendedName>
    <alternativeName>
        <fullName evidence="12">Lysylphosphatidylglycerol synthase</fullName>
    </alternativeName>
</protein>
<proteinExistence type="inferred from homology"/>
<accession>A0A2T5B3N5</accession>
<dbReference type="RefSeq" id="WP_108003906.1">
    <property type="nucleotide sequence ID" value="NZ_JBHEEX010000005.1"/>
</dbReference>
<dbReference type="NCBIfam" id="NF033480">
    <property type="entry name" value="bifunc_MprF"/>
    <property type="match status" value="1"/>
</dbReference>
<dbReference type="AlphaFoldDB" id="A0A2T5B3N5"/>
<evidence type="ECO:0000256" key="9">
    <source>
        <dbReference type="ARBA" id="ARBA00023098"/>
    </source>
</evidence>
<dbReference type="InterPro" id="IPR024320">
    <property type="entry name" value="LPG_synthase_C"/>
</dbReference>
<keyword evidence="17" id="KW-1185">Reference proteome</keyword>
<dbReference type="EC" id="2.3.2.3" evidence="3"/>
<dbReference type="Pfam" id="PF09924">
    <property type="entry name" value="LPG_synthase_C"/>
    <property type="match status" value="1"/>
</dbReference>
<gene>
    <name evidence="16" type="ORF">C7449_106274</name>
</gene>
<feature type="transmembrane region" description="Helical" evidence="14">
    <location>
        <begin position="505"/>
        <end position="526"/>
    </location>
</feature>
<keyword evidence="8 14" id="KW-1133">Transmembrane helix</keyword>
<dbReference type="SUPFAM" id="SSF55729">
    <property type="entry name" value="Acyl-CoA N-acyltransferases (Nat)"/>
    <property type="match status" value="1"/>
</dbReference>
<evidence type="ECO:0000256" key="13">
    <source>
        <dbReference type="ARBA" id="ARBA00047540"/>
    </source>
</evidence>
<evidence type="ECO:0000256" key="1">
    <source>
        <dbReference type="ARBA" id="ARBA00004651"/>
    </source>
</evidence>
<feature type="transmembrane region" description="Helical" evidence="14">
    <location>
        <begin position="463"/>
        <end position="485"/>
    </location>
</feature>
<dbReference type="InterPro" id="IPR016181">
    <property type="entry name" value="Acyl_CoA_acyltransferase"/>
</dbReference>
<feature type="transmembrane region" description="Helical" evidence="14">
    <location>
        <begin position="179"/>
        <end position="198"/>
    </location>
</feature>
<feature type="transmembrane region" description="Helical" evidence="14">
    <location>
        <begin position="143"/>
        <end position="167"/>
    </location>
</feature>
<keyword evidence="5" id="KW-1003">Cell membrane</keyword>
<keyword evidence="6 16" id="KW-0808">Transferase</keyword>
<dbReference type="EMBL" id="PZZZ01000006">
    <property type="protein sequence ID" value="PTM93588.1"/>
    <property type="molecule type" value="Genomic_DNA"/>
</dbReference>